<proteinExistence type="predicted"/>
<keyword evidence="2" id="KW-1185">Reference proteome</keyword>
<organism evidence="1 2">
    <name type="scientific">uncultured phage cr111_1</name>
    <dbReference type="NCBI Taxonomy" id="2772071"/>
    <lineage>
        <taxon>Viruses</taxon>
        <taxon>Duplodnaviria</taxon>
        <taxon>Heunggongvirae</taxon>
        <taxon>Uroviricota</taxon>
        <taxon>Caudoviricetes</taxon>
        <taxon>Crassvirales</taxon>
        <taxon>Steigviridae</taxon>
        <taxon>Asinivirinae</taxon>
        <taxon>Lahndsivirus</taxon>
        <taxon>Lahndsivirus rarus</taxon>
    </lineage>
</organism>
<evidence type="ECO:0000313" key="2">
    <source>
        <dbReference type="Proteomes" id="UP000594132"/>
    </source>
</evidence>
<dbReference type="GeneID" id="65129646"/>
<evidence type="ECO:0000313" key="1">
    <source>
        <dbReference type="EMBL" id="QOR59125.1"/>
    </source>
</evidence>
<protein>
    <submittedName>
        <fullName evidence="1">Uncharacterized protein</fullName>
    </submittedName>
</protein>
<dbReference type="Proteomes" id="UP000594132">
    <property type="component" value="Segment"/>
</dbReference>
<name>A0A7M1RXF7_9CAUD</name>
<sequence>MSVQTISIPWSVDEADSIHLTWDTSGIPGTVVVTITSDVNTTGATRLKNLTFTTLSSSGPQKQDNLAVIQDIESLVIVKYNGIVSTFNDTKAGFKQKSQ</sequence>
<dbReference type="EMBL" id="MT774387">
    <property type="protein sequence ID" value="QOR59125.1"/>
    <property type="molecule type" value="Genomic_DNA"/>
</dbReference>
<accession>A0A7M1RXF7</accession>
<reference evidence="1 2" key="1">
    <citation type="submission" date="2020-07" db="EMBL/GenBank/DDBJ databases">
        <title>Taxonomic proposal: Crassvirales, a new order of highly abundant and diverse bacterial viruses.</title>
        <authorList>
            <person name="Shkoporov A.N."/>
            <person name="Stockdale S.R."/>
            <person name="Guerin E."/>
            <person name="Ross R.P."/>
            <person name="Hill C."/>
        </authorList>
    </citation>
    <scope>NUCLEOTIDE SEQUENCE [LARGE SCALE GENOMIC DNA]</scope>
</reference>
<dbReference type="RefSeq" id="YP_010111283.1">
    <property type="nucleotide sequence ID" value="NC_055880.1"/>
</dbReference>
<dbReference type="KEGG" id="vg:65129646"/>